<reference evidence="8 9" key="1">
    <citation type="submission" date="2024-02" db="EMBL/GenBank/DDBJ databases">
        <title>Roseibium algae sp. nov., isolated from marine alga (Grateloupia sp.), showing potential in myo-inositol conversion.</title>
        <authorList>
            <person name="Wang Y."/>
        </authorList>
    </citation>
    <scope>NUCLEOTIDE SEQUENCE [LARGE SCALE GENOMIC DNA]</scope>
    <source>
        <strain evidence="8 9">H3510</strain>
    </source>
</reference>
<dbReference type="InterPro" id="IPR029063">
    <property type="entry name" value="SAM-dependent_MTases_sf"/>
</dbReference>
<evidence type="ECO:0000256" key="4">
    <source>
        <dbReference type="ARBA" id="ARBA00022679"/>
    </source>
</evidence>
<dbReference type="GO" id="GO:0032259">
    <property type="term" value="P:methylation"/>
    <property type="evidence" value="ECO:0007669"/>
    <property type="project" value="UniProtKB-KW"/>
</dbReference>
<comment type="function">
    <text evidence="6">Specifically methylates the N4 position of cytidine in position 1402 (C1402) of 16S rRNA.</text>
</comment>
<comment type="similarity">
    <text evidence="1 6">Belongs to the methyltransferase superfamily. RsmH family.</text>
</comment>
<evidence type="ECO:0000256" key="5">
    <source>
        <dbReference type="ARBA" id="ARBA00022691"/>
    </source>
</evidence>
<dbReference type="Gene3D" id="1.10.150.170">
    <property type="entry name" value="Putative methyltransferase TM0872, insert domain"/>
    <property type="match status" value="1"/>
</dbReference>
<evidence type="ECO:0000256" key="3">
    <source>
        <dbReference type="ARBA" id="ARBA00022603"/>
    </source>
</evidence>
<dbReference type="Pfam" id="PF01795">
    <property type="entry name" value="Methyltransf_5"/>
    <property type="match status" value="1"/>
</dbReference>
<name>A0ABU8TKI9_9HYPH</name>
<evidence type="ECO:0000256" key="7">
    <source>
        <dbReference type="SAM" id="MobiDB-lite"/>
    </source>
</evidence>
<keyword evidence="6" id="KW-0963">Cytoplasm</keyword>
<dbReference type="PIRSF" id="PIRSF004486">
    <property type="entry name" value="MraW"/>
    <property type="match status" value="1"/>
</dbReference>
<dbReference type="InterPro" id="IPR023397">
    <property type="entry name" value="SAM-dep_MeTrfase_MraW_recog"/>
</dbReference>
<comment type="catalytic activity">
    <reaction evidence="6">
        <text>cytidine(1402) in 16S rRNA + S-adenosyl-L-methionine = N(4)-methylcytidine(1402) in 16S rRNA + S-adenosyl-L-homocysteine + H(+)</text>
        <dbReference type="Rhea" id="RHEA:42928"/>
        <dbReference type="Rhea" id="RHEA-COMP:10286"/>
        <dbReference type="Rhea" id="RHEA-COMP:10287"/>
        <dbReference type="ChEBI" id="CHEBI:15378"/>
        <dbReference type="ChEBI" id="CHEBI:57856"/>
        <dbReference type="ChEBI" id="CHEBI:59789"/>
        <dbReference type="ChEBI" id="CHEBI:74506"/>
        <dbReference type="ChEBI" id="CHEBI:82748"/>
        <dbReference type="EC" id="2.1.1.199"/>
    </reaction>
</comment>
<dbReference type="SUPFAM" id="SSF53335">
    <property type="entry name" value="S-adenosyl-L-methionine-dependent methyltransferases"/>
    <property type="match status" value="1"/>
</dbReference>
<gene>
    <name evidence="6 8" type="primary">rsmH</name>
    <name evidence="8" type="ORF">V6575_11350</name>
</gene>
<feature type="binding site" evidence="6">
    <location>
        <position position="91"/>
    </location>
    <ligand>
        <name>S-adenosyl-L-methionine</name>
        <dbReference type="ChEBI" id="CHEBI:59789"/>
    </ligand>
</feature>
<dbReference type="Gene3D" id="3.40.50.150">
    <property type="entry name" value="Vaccinia Virus protein VP39"/>
    <property type="match status" value="1"/>
</dbReference>
<keyword evidence="4 6" id="KW-0808">Transferase</keyword>
<accession>A0ABU8TKI9</accession>
<dbReference type="InterPro" id="IPR002903">
    <property type="entry name" value="RsmH"/>
</dbReference>
<dbReference type="HAMAP" id="MF_01007">
    <property type="entry name" value="16SrRNA_methyltr_H"/>
    <property type="match status" value="1"/>
</dbReference>
<keyword evidence="5 6" id="KW-0949">S-adenosyl-L-methionine</keyword>
<keyword evidence="2 6" id="KW-0698">rRNA processing</keyword>
<evidence type="ECO:0000256" key="6">
    <source>
        <dbReference type="HAMAP-Rule" id="MF_01007"/>
    </source>
</evidence>
<feature type="binding site" evidence="6">
    <location>
        <begin position="47"/>
        <end position="49"/>
    </location>
    <ligand>
        <name>S-adenosyl-L-methionine</name>
        <dbReference type="ChEBI" id="CHEBI:59789"/>
    </ligand>
</feature>
<evidence type="ECO:0000313" key="8">
    <source>
        <dbReference type="EMBL" id="MEJ8474682.1"/>
    </source>
</evidence>
<dbReference type="Proteomes" id="UP001385499">
    <property type="component" value="Unassembled WGS sequence"/>
</dbReference>
<dbReference type="EC" id="2.1.1.199" evidence="6"/>
<feature type="binding site" evidence="6">
    <location>
        <position position="64"/>
    </location>
    <ligand>
        <name>S-adenosyl-L-methionine</name>
        <dbReference type="ChEBI" id="CHEBI:59789"/>
    </ligand>
</feature>
<feature type="binding site" evidence="6">
    <location>
        <position position="112"/>
    </location>
    <ligand>
        <name>S-adenosyl-L-methionine</name>
        <dbReference type="ChEBI" id="CHEBI:59789"/>
    </ligand>
</feature>
<dbReference type="RefSeq" id="WP_340274443.1">
    <property type="nucleotide sequence ID" value="NZ_JBAKIA010000006.1"/>
</dbReference>
<dbReference type="PANTHER" id="PTHR11265">
    <property type="entry name" value="S-ADENOSYL-METHYLTRANSFERASE MRAW"/>
    <property type="match status" value="1"/>
</dbReference>
<keyword evidence="3 6" id="KW-0489">Methyltransferase</keyword>
<proteinExistence type="inferred from homology"/>
<dbReference type="GO" id="GO:0008168">
    <property type="term" value="F:methyltransferase activity"/>
    <property type="evidence" value="ECO:0007669"/>
    <property type="project" value="UniProtKB-KW"/>
</dbReference>
<comment type="caution">
    <text evidence="8">The sequence shown here is derived from an EMBL/GenBank/DDBJ whole genome shotgun (WGS) entry which is preliminary data.</text>
</comment>
<comment type="subcellular location">
    <subcellularLocation>
        <location evidence="6">Cytoplasm</location>
    </subcellularLocation>
</comment>
<feature type="region of interest" description="Disordered" evidence="7">
    <location>
        <begin position="298"/>
        <end position="321"/>
    </location>
</feature>
<feature type="binding site" evidence="6">
    <location>
        <position position="119"/>
    </location>
    <ligand>
        <name>S-adenosyl-L-methionine</name>
        <dbReference type="ChEBI" id="CHEBI:59789"/>
    </ligand>
</feature>
<dbReference type="PANTHER" id="PTHR11265:SF0">
    <property type="entry name" value="12S RRNA N4-METHYLCYTIDINE METHYLTRANSFERASE"/>
    <property type="match status" value="1"/>
</dbReference>
<sequence>MMALGELGSAHDAGGPARHVPVLLEPVLDNLAPQPGEIIVDGTFGAGGYSRALLERGAQVIGIDRDPDAIAGGQELVKASDGKLKLVAGQFADLDKHVRACGYDGVDGVVLDLGVSSMQLDQAERGFSFMRDGPLDMRMEQAGPSAADVVNELPVRDLIRIIGLLGEEKRATTVAHAIDNARKVKSFSRTAELSALVEKVLGRSPKKAQIHPATRTFQALRIYVNAELHQAAKALGSAEQILKPGGRLVLVSFHSLEDRLVKRFFADRCKTRGGGSRHMPEEDVPPATFEMLTRKAVDPTADEAGLNPRARSAKLRAGRRTDADARDLDIHSIGVPRLAEFNGLGG</sequence>
<evidence type="ECO:0000256" key="1">
    <source>
        <dbReference type="ARBA" id="ARBA00010396"/>
    </source>
</evidence>
<dbReference type="SUPFAM" id="SSF81799">
    <property type="entry name" value="Putative methyltransferase TM0872, insert domain"/>
    <property type="match status" value="1"/>
</dbReference>
<dbReference type="EMBL" id="JBAKIA010000006">
    <property type="protein sequence ID" value="MEJ8474682.1"/>
    <property type="molecule type" value="Genomic_DNA"/>
</dbReference>
<organism evidence="8 9">
    <name type="scientific">Roseibium algae</name>
    <dbReference type="NCBI Taxonomy" id="3123038"/>
    <lineage>
        <taxon>Bacteria</taxon>
        <taxon>Pseudomonadati</taxon>
        <taxon>Pseudomonadota</taxon>
        <taxon>Alphaproteobacteria</taxon>
        <taxon>Hyphomicrobiales</taxon>
        <taxon>Stappiaceae</taxon>
        <taxon>Roseibium</taxon>
    </lineage>
</organism>
<dbReference type="NCBIfam" id="TIGR00006">
    <property type="entry name" value="16S rRNA (cytosine(1402)-N(4))-methyltransferase RsmH"/>
    <property type="match status" value="1"/>
</dbReference>
<evidence type="ECO:0000313" key="9">
    <source>
        <dbReference type="Proteomes" id="UP001385499"/>
    </source>
</evidence>
<evidence type="ECO:0000256" key="2">
    <source>
        <dbReference type="ARBA" id="ARBA00022552"/>
    </source>
</evidence>
<keyword evidence="9" id="KW-1185">Reference proteome</keyword>
<protein>
    <recommendedName>
        <fullName evidence="6">Ribosomal RNA small subunit methyltransferase H</fullName>
        <ecNumber evidence="6">2.1.1.199</ecNumber>
    </recommendedName>
    <alternativeName>
        <fullName evidence="6">16S rRNA m(4)C1402 methyltransferase</fullName>
    </alternativeName>
    <alternativeName>
        <fullName evidence="6">rRNA (cytosine-N(4)-)-methyltransferase RsmH</fullName>
    </alternativeName>
</protein>